<accession>A0A1J5QHX9</accession>
<feature type="region of interest" description="Disordered" evidence="1">
    <location>
        <begin position="1"/>
        <end position="38"/>
    </location>
</feature>
<dbReference type="PANTHER" id="PTHR34385">
    <property type="entry name" value="D-ALANYL-D-ALANINE CARBOXYPEPTIDASE"/>
    <property type="match status" value="1"/>
</dbReference>
<dbReference type="AlphaFoldDB" id="A0A1J5QHX9"/>
<name>A0A1J5QHX9_9ZZZZ</name>
<evidence type="ECO:0000256" key="2">
    <source>
        <dbReference type="SAM" id="Phobius"/>
    </source>
</evidence>
<dbReference type="EMBL" id="MLJW01000729">
    <property type="protein sequence ID" value="OIQ83153.1"/>
    <property type="molecule type" value="Genomic_DNA"/>
</dbReference>
<dbReference type="GO" id="GO:0006508">
    <property type="term" value="P:proteolysis"/>
    <property type="evidence" value="ECO:0007669"/>
    <property type="project" value="InterPro"/>
</dbReference>
<keyword evidence="4" id="KW-0121">Carboxypeptidase</keyword>
<keyword evidence="2" id="KW-1133">Transmembrane helix</keyword>
<protein>
    <submittedName>
        <fullName evidence="4">D-alanyl-D-alanine carboxypeptidase</fullName>
        <ecNumber evidence="4">3.4.16.4</ecNumber>
    </submittedName>
</protein>
<keyword evidence="4" id="KW-0378">Hydrolase</keyword>
<feature type="compositionally biased region" description="Basic residues" evidence="1">
    <location>
        <begin position="1"/>
        <end position="10"/>
    </location>
</feature>
<gene>
    <name evidence="4" type="primary">vanY</name>
    <name evidence="4" type="ORF">GALL_350430</name>
</gene>
<dbReference type="CDD" id="cd14814">
    <property type="entry name" value="Peptidase_M15"/>
    <property type="match status" value="1"/>
</dbReference>
<keyword evidence="2" id="KW-0812">Transmembrane</keyword>
<keyword evidence="2" id="KW-0472">Membrane</keyword>
<dbReference type="InterPro" id="IPR003709">
    <property type="entry name" value="VanY-like_core_dom"/>
</dbReference>
<comment type="caution">
    <text evidence="4">The sequence shown here is derived from an EMBL/GenBank/DDBJ whole genome shotgun (WGS) entry which is preliminary data.</text>
</comment>
<dbReference type="GO" id="GO:0009002">
    <property type="term" value="F:serine-type D-Ala-D-Ala carboxypeptidase activity"/>
    <property type="evidence" value="ECO:0007669"/>
    <property type="project" value="UniProtKB-EC"/>
</dbReference>
<dbReference type="InterPro" id="IPR009045">
    <property type="entry name" value="Zn_M74/Hedgehog-like"/>
</dbReference>
<dbReference type="InterPro" id="IPR052179">
    <property type="entry name" value="DD-CPase-like"/>
</dbReference>
<keyword evidence="4" id="KW-0645">Protease</keyword>
<dbReference type="SUPFAM" id="SSF55166">
    <property type="entry name" value="Hedgehog/DD-peptidase"/>
    <property type="match status" value="1"/>
</dbReference>
<evidence type="ECO:0000313" key="4">
    <source>
        <dbReference type="EMBL" id="OIQ83153.1"/>
    </source>
</evidence>
<dbReference type="EC" id="3.4.16.4" evidence="4"/>
<dbReference type="PANTHER" id="PTHR34385:SF1">
    <property type="entry name" value="PEPTIDOGLYCAN L-ALANYL-D-GLUTAMATE ENDOPEPTIDASE CWLK"/>
    <property type="match status" value="1"/>
</dbReference>
<reference evidence="4" key="1">
    <citation type="submission" date="2016-10" db="EMBL/GenBank/DDBJ databases">
        <title>Sequence of Gallionella enrichment culture.</title>
        <authorList>
            <person name="Poehlein A."/>
            <person name="Muehling M."/>
            <person name="Daniel R."/>
        </authorList>
    </citation>
    <scope>NUCLEOTIDE SEQUENCE</scope>
</reference>
<organism evidence="4">
    <name type="scientific">mine drainage metagenome</name>
    <dbReference type="NCBI Taxonomy" id="410659"/>
    <lineage>
        <taxon>unclassified sequences</taxon>
        <taxon>metagenomes</taxon>
        <taxon>ecological metagenomes</taxon>
    </lineage>
</organism>
<sequence>MSRLPRHRHASPQTRRRGDPTAAPPAPCPPRPRRRARARTHRIAITLVRTALAGTLVAGITAFAVGSTGRAEAGSTTPPWPTTLEALTASTPTPPVPITMVERPLSNLERASRSEARNAVPGCSGIVIGGDRNGQLPPSELCDLWQRPYQDRADAVVTLYALDDAYRARFGTDMCLTSGYRDLEKQAALRASLGSRAAPPGLSNHGWGLAIDFCAATYTGTSGAWLDENGPAFGWANPPWAHRGGAGPYEPWHWEYTSAVARMTASAPTR</sequence>
<feature type="transmembrane region" description="Helical" evidence="2">
    <location>
        <begin position="43"/>
        <end position="65"/>
    </location>
</feature>
<feature type="domain" description="D-alanyl-D-alanine carboxypeptidase-like core" evidence="3">
    <location>
        <begin position="160"/>
        <end position="257"/>
    </location>
</feature>
<dbReference type="Pfam" id="PF02557">
    <property type="entry name" value="VanY"/>
    <property type="match status" value="1"/>
</dbReference>
<proteinExistence type="predicted"/>
<evidence type="ECO:0000259" key="3">
    <source>
        <dbReference type="Pfam" id="PF02557"/>
    </source>
</evidence>
<evidence type="ECO:0000256" key="1">
    <source>
        <dbReference type="SAM" id="MobiDB-lite"/>
    </source>
</evidence>
<dbReference type="Gene3D" id="3.30.1380.10">
    <property type="match status" value="1"/>
</dbReference>